<dbReference type="EMBL" id="SACT01000012">
    <property type="protein sequence ID" value="RVT48017.1"/>
    <property type="molecule type" value="Genomic_DNA"/>
</dbReference>
<name>A0A437JMM8_9BURK</name>
<gene>
    <name evidence="1" type="ORF">ENE75_23555</name>
</gene>
<dbReference type="AlphaFoldDB" id="A0A437JMM8"/>
<comment type="caution">
    <text evidence="1">The sequence shown here is derived from an EMBL/GenBank/DDBJ whole genome shotgun (WGS) entry which is preliminary data.</text>
</comment>
<reference evidence="1 2" key="1">
    <citation type="submission" date="2019-01" db="EMBL/GenBank/DDBJ databases">
        <authorList>
            <person name="Chen W.-M."/>
        </authorList>
    </citation>
    <scope>NUCLEOTIDE SEQUENCE [LARGE SCALE GENOMIC DNA]</scope>
    <source>
        <strain evidence="1 2">ICH-3</strain>
    </source>
</reference>
<proteinExistence type="predicted"/>
<protein>
    <recommendedName>
        <fullName evidence="3">Killer suppression protein HigA</fullName>
    </recommendedName>
</protein>
<dbReference type="Proteomes" id="UP000288178">
    <property type="component" value="Unassembled WGS sequence"/>
</dbReference>
<accession>A0A437JMM8</accession>
<evidence type="ECO:0000313" key="2">
    <source>
        <dbReference type="Proteomes" id="UP000288178"/>
    </source>
</evidence>
<dbReference type="RefSeq" id="WP_128201313.1">
    <property type="nucleotide sequence ID" value="NZ_SACT01000012.1"/>
</dbReference>
<sequence length="110" mass="12014">MGLEVAFRSKELRSTCESPAKAKRELGEGAAAALRRYLADLEAAETVAELVEMGLDFENCGSKVGLIRFGLSEGRHLYCEVNHQHVPMSGEAVDWSKVSRLKVIHIGGDL</sequence>
<dbReference type="OrthoDB" id="9801102at2"/>
<organism evidence="1 2">
    <name type="scientific">Rubrivivax albus</name>
    <dbReference type="NCBI Taxonomy" id="2499835"/>
    <lineage>
        <taxon>Bacteria</taxon>
        <taxon>Pseudomonadati</taxon>
        <taxon>Pseudomonadota</taxon>
        <taxon>Betaproteobacteria</taxon>
        <taxon>Burkholderiales</taxon>
        <taxon>Sphaerotilaceae</taxon>
        <taxon>Rubrivivax</taxon>
    </lineage>
</organism>
<keyword evidence="2" id="KW-1185">Reference proteome</keyword>
<evidence type="ECO:0008006" key="3">
    <source>
        <dbReference type="Google" id="ProtNLM"/>
    </source>
</evidence>
<evidence type="ECO:0000313" key="1">
    <source>
        <dbReference type="EMBL" id="RVT48017.1"/>
    </source>
</evidence>